<feature type="active site" evidence="3">
    <location>
        <position position="249"/>
    </location>
</feature>
<keyword evidence="3" id="KW-0658">Purine biosynthesis</keyword>
<gene>
    <name evidence="3 6" type="primary">purU</name>
    <name evidence="6" type="ORF">ACFQGD_06990</name>
</gene>
<dbReference type="Proteomes" id="UP001596337">
    <property type="component" value="Unassembled WGS sequence"/>
</dbReference>
<comment type="similarity">
    <text evidence="3">Belongs to the PurU family.</text>
</comment>
<comment type="function">
    <text evidence="3">Catalyzes the hydrolysis of 10-formyltetrahydrofolate (formyl-FH4) to formate and tetrahydrofolate (FH4).</text>
</comment>
<proteinExistence type="inferred from homology"/>
<dbReference type="PROSITE" id="PS51671">
    <property type="entry name" value="ACT"/>
    <property type="match status" value="1"/>
</dbReference>
<dbReference type="Gene3D" id="3.30.70.260">
    <property type="match status" value="1"/>
</dbReference>
<dbReference type="SUPFAM" id="SSF53328">
    <property type="entry name" value="Formyltransferase"/>
    <property type="match status" value="1"/>
</dbReference>
<organism evidence="6 7">
    <name type="scientific">Haloechinothrix salitolerans</name>
    <dbReference type="NCBI Taxonomy" id="926830"/>
    <lineage>
        <taxon>Bacteria</taxon>
        <taxon>Bacillati</taxon>
        <taxon>Actinomycetota</taxon>
        <taxon>Actinomycetes</taxon>
        <taxon>Pseudonocardiales</taxon>
        <taxon>Pseudonocardiaceae</taxon>
        <taxon>Haloechinothrix</taxon>
    </lineage>
</organism>
<dbReference type="CDD" id="cd08648">
    <property type="entry name" value="FMT_core_Formyl-FH4-Hydrolase_C"/>
    <property type="match status" value="1"/>
</dbReference>
<evidence type="ECO:0000256" key="1">
    <source>
        <dbReference type="ARBA" id="ARBA00022563"/>
    </source>
</evidence>
<name>A0ABW2BV42_9PSEU</name>
<dbReference type="Gene3D" id="3.40.50.170">
    <property type="entry name" value="Formyl transferase, N-terminal domain"/>
    <property type="match status" value="1"/>
</dbReference>
<keyword evidence="1 3" id="KW-0554">One-carbon metabolism</keyword>
<reference evidence="7" key="1">
    <citation type="journal article" date="2019" name="Int. J. Syst. Evol. Microbiol.">
        <title>The Global Catalogue of Microorganisms (GCM) 10K type strain sequencing project: providing services to taxonomists for standard genome sequencing and annotation.</title>
        <authorList>
            <consortium name="The Broad Institute Genomics Platform"/>
            <consortium name="The Broad Institute Genome Sequencing Center for Infectious Disease"/>
            <person name="Wu L."/>
            <person name="Ma J."/>
        </authorList>
    </citation>
    <scope>NUCLEOTIDE SEQUENCE [LARGE SCALE GENOMIC DNA]</scope>
    <source>
        <strain evidence="7">KCTC 32255</strain>
    </source>
</reference>
<dbReference type="NCBIfam" id="NF004684">
    <property type="entry name" value="PRK06027.1"/>
    <property type="match status" value="1"/>
</dbReference>
<dbReference type="InterPro" id="IPR004810">
    <property type="entry name" value="PurU"/>
</dbReference>
<dbReference type="NCBIfam" id="TIGR00655">
    <property type="entry name" value="PurU"/>
    <property type="match status" value="1"/>
</dbReference>
<dbReference type="Pfam" id="PF00551">
    <property type="entry name" value="Formyl_trans_N"/>
    <property type="match status" value="1"/>
</dbReference>
<comment type="catalytic activity">
    <reaction evidence="3">
        <text>(6R)-10-formyltetrahydrofolate + H2O = (6S)-5,6,7,8-tetrahydrofolate + formate + H(+)</text>
        <dbReference type="Rhea" id="RHEA:19833"/>
        <dbReference type="ChEBI" id="CHEBI:15377"/>
        <dbReference type="ChEBI" id="CHEBI:15378"/>
        <dbReference type="ChEBI" id="CHEBI:15740"/>
        <dbReference type="ChEBI" id="CHEBI:57453"/>
        <dbReference type="ChEBI" id="CHEBI:195366"/>
        <dbReference type="EC" id="3.5.1.10"/>
    </reaction>
</comment>
<dbReference type="InterPro" id="IPR002376">
    <property type="entry name" value="Formyl_transf_N"/>
</dbReference>
<evidence type="ECO:0000256" key="4">
    <source>
        <dbReference type="NCBIfam" id="TIGR00655"/>
    </source>
</evidence>
<accession>A0ABW2BV42</accession>
<comment type="caution">
    <text evidence="6">The sequence shown here is derived from an EMBL/GenBank/DDBJ whole genome shotgun (WGS) entry which is preliminary data.</text>
</comment>
<dbReference type="PANTHER" id="PTHR42706">
    <property type="entry name" value="FORMYLTETRAHYDROFOLATE DEFORMYLASE"/>
    <property type="match status" value="1"/>
</dbReference>
<protein>
    <recommendedName>
        <fullName evidence="3 4">Formyltetrahydrofolate deformylase</fullName>
        <ecNumber evidence="3 4">3.5.1.10</ecNumber>
    </recommendedName>
    <alternativeName>
        <fullName evidence="3">Formyl-FH(4) hydrolase</fullName>
    </alternativeName>
</protein>
<dbReference type="HAMAP" id="MF_01927">
    <property type="entry name" value="PurU"/>
    <property type="match status" value="1"/>
</dbReference>
<keyword evidence="7" id="KW-1185">Reference proteome</keyword>
<dbReference type="InterPro" id="IPR045865">
    <property type="entry name" value="ACT-like_dom_sf"/>
</dbReference>
<comment type="pathway">
    <text evidence="3">Purine metabolism; IMP biosynthesis via de novo pathway; formate from 10-formyl-5,6,7,8-tetrahydrofolate: step 1/1.</text>
</comment>
<evidence type="ECO:0000259" key="5">
    <source>
        <dbReference type="PROSITE" id="PS51671"/>
    </source>
</evidence>
<dbReference type="EC" id="3.5.1.10" evidence="3 4"/>
<dbReference type="PIRSF" id="PIRSF036480">
    <property type="entry name" value="FormyFH4_hydr"/>
    <property type="match status" value="1"/>
</dbReference>
<dbReference type="InterPro" id="IPR036477">
    <property type="entry name" value="Formyl_transf_N_sf"/>
</dbReference>
<dbReference type="PANTHER" id="PTHR42706:SF1">
    <property type="entry name" value="FORMYLTETRAHYDROFOLATE DEFORMYLASE 2, MITOCHONDRIAL"/>
    <property type="match status" value="1"/>
</dbReference>
<sequence length="306" mass="33947">MMSTAVSGKLCSANGKSIPDGIADTARLIVSGIDRPRIVSNITGCLSQFGANIIESQQFSTEAHGGLFFLRIEFHVSCLRMILPELELALTYHANAYGLSWRLVPVADVKRMAIMVSREEHALNELLMRWRSGDFLADISMVISNHPHHGKAVESLGIPYHYIPVTPDTKSAAEDKQLELLSGNVDFVVLARYMQILSPRFVERFPYRIINIHHGLLPAFAGANPYRAAKERGVKLIGATAHYVTSELDAGPIIEQDVTRVDHRHGVAELRRRGSHLERSVLATAVSWHVQDRVIVHGNSTITFTN</sequence>
<dbReference type="GO" id="GO:0008864">
    <property type="term" value="F:formyltetrahydrofolate deformylase activity"/>
    <property type="evidence" value="ECO:0007669"/>
    <property type="project" value="UniProtKB-EC"/>
</dbReference>
<dbReference type="Pfam" id="PF13740">
    <property type="entry name" value="ACT_6"/>
    <property type="match status" value="1"/>
</dbReference>
<dbReference type="RefSeq" id="WP_345406078.1">
    <property type="nucleotide sequence ID" value="NZ_BAABLA010000121.1"/>
</dbReference>
<evidence type="ECO:0000313" key="7">
    <source>
        <dbReference type="Proteomes" id="UP001596337"/>
    </source>
</evidence>
<keyword evidence="2 3" id="KW-0378">Hydrolase</keyword>
<evidence type="ECO:0000256" key="2">
    <source>
        <dbReference type="ARBA" id="ARBA00022801"/>
    </source>
</evidence>
<dbReference type="InterPro" id="IPR002912">
    <property type="entry name" value="ACT_dom"/>
</dbReference>
<dbReference type="EMBL" id="JBHSXX010000001">
    <property type="protein sequence ID" value="MFC6866890.1"/>
    <property type="molecule type" value="Genomic_DNA"/>
</dbReference>
<feature type="domain" description="ACT" evidence="5">
    <location>
        <begin position="27"/>
        <end position="104"/>
    </location>
</feature>
<evidence type="ECO:0000313" key="6">
    <source>
        <dbReference type="EMBL" id="MFC6866890.1"/>
    </source>
</evidence>
<dbReference type="InterPro" id="IPR041729">
    <property type="entry name" value="Formyl-FH4-Hydrolase_C"/>
</dbReference>
<dbReference type="PRINTS" id="PR01575">
    <property type="entry name" value="FFH4HYDRLASE"/>
</dbReference>
<dbReference type="SUPFAM" id="SSF55021">
    <property type="entry name" value="ACT-like"/>
    <property type="match status" value="1"/>
</dbReference>
<evidence type="ECO:0000256" key="3">
    <source>
        <dbReference type="HAMAP-Rule" id="MF_01927"/>
    </source>
</evidence>